<keyword evidence="4" id="KW-0812">Transmembrane</keyword>
<dbReference type="PANTHER" id="PTHR32347:SF23">
    <property type="entry name" value="BLL5650 PROTEIN"/>
    <property type="match status" value="1"/>
</dbReference>
<reference evidence="7" key="1">
    <citation type="journal article" date="2019" name="Int. J. Syst. Evol. Microbiol.">
        <title>The Global Catalogue of Microorganisms (GCM) 10K type strain sequencing project: providing services to taxonomists for standard genome sequencing and annotation.</title>
        <authorList>
            <consortium name="The Broad Institute Genomics Platform"/>
            <consortium name="The Broad Institute Genome Sequencing Center for Infectious Disease"/>
            <person name="Wu L."/>
            <person name="Ma J."/>
        </authorList>
    </citation>
    <scope>NUCLEOTIDE SEQUENCE [LARGE SCALE GENOMIC DNA]</scope>
    <source>
        <strain evidence="7">CGMCC 1.15922</strain>
    </source>
</reference>
<dbReference type="InterPro" id="IPR000089">
    <property type="entry name" value="Biotin_lipoyl"/>
</dbReference>
<dbReference type="InterPro" id="IPR011053">
    <property type="entry name" value="Single_hybrid_motif"/>
</dbReference>
<comment type="subcellular location">
    <subcellularLocation>
        <location evidence="1">Cell envelope</location>
    </subcellularLocation>
</comment>
<evidence type="ECO:0000256" key="2">
    <source>
        <dbReference type="ARBA" id="ARBA00023054"/>
    </source>
</evidence>
<keyword evidence="7" id="KW-1185">Reference proteome</keyword>
<evidence type="ECO:0000256" key="3">
    <source>
        <dbReference type="SAM" id="Coils"/>
    </source>
</evidence>
<dbReference type="SUPFAM" id="SSF51230">
    <property type="entry name" value="Single hybrid motif"/>
    <property type="match status" value="1"/>
</dbReference>
<evidence type="ECO:0000313" key="6">
    <source>
        <dbReference type="EMBL" id="GHE76768.1"/>
    </source>
</evidence>
<dbReference type="PANTHER" id="PTHR32347">
    <property type="entry name" value="EFFLUX SYSTEM COMPONENT YKNX-RELATED"/>
    <property type="match status" value="1"/>
</dbReference>
<evidence type="ECO:0000259" key="5">
    <source>
        <dbReference type="Pfam" id="PF00364"/>
    </source>
</evidence>
<feature type="domain" description="Lipoyl-binding" evidence="5">
    <location>
        <begin position="217"/>
        <end position="260"/>
    </location>
</feature>
<keyword evidence="4" id="KW-0472">Membrane</keyword>
<keyword evidence="4" id="KW-1133">Transmembrane helix</keyword>
<sequence>MQQYIQEKTEFSFLVKASIITALSFIISILVYVIVIKNDEIPTQYSQLMLVESHYKPLKIKGIGAIVPSSKTIIPAPSKGNIVSLTIRPGQLVTKGQVLTKINNYELEQQLQESKYALVNLRSEVALKKSDLQIKQNQLEADLNQRKNFKKKQKLELDAYNKLIKKGIVSKIKFEQSKMAYEQMTLDVESSERQLTWFNKNLLQQQNALNTKITAAMEQLAFIQERKNSLTVRADSSGIIKEVNIHVGQMVAQGQNLFEIIDNTKLQAEIQIPQYSSANIALYQQAEILTPNGKFEAQVEHIDSVIRQGAVSVYLSFINTPPNWVRVDQSIEAIIQTEKVDERFFIRKPLQFEQHAEWALYVVENDSSITKLSVGYSVDEDNLYIQSDNFKGKKLLLVPDSFSIGTHYDKEELSNL</sequence>
<dbReference type="Pfam" id="PF00364">
    <property type="entry name" value="Biotin_lipoyl"/>
    <property type="match status" value="1"/>
</dbReference>
<keyword evidence="2 3" id="KW-0175">Coiled coil</keyword>
<dbReference type="InterPro" id="IPR050465">
    <property type="entry name" value="UPF0194_transport"/>
</dbReference>
<evidence type="ECO:0000256" key="1">
    <source>
        <dbReference type="ARBA" id="ARBA00004196"/>
    </source>
</evidence>
<feature type="transmembrane region" description="Helical" evidence="4">
    <location>
        <begin position="12"/>
        <end position="35"/>
    </location>
</feature>
<dbReference type="Proteomes" id="UP000626370">
    <property type="component" value="Unassembled WGS sequence"/>
</dbReference>
<protein>
    <recommendedName>
        <fullName evidence="5">Lipoyl-binding domain-containing protein</fullName>
    </recommendedName>
</protein>
<organism evidence="6 7">
    <name type="scientific">Thalassotalea profundi</name>
    <dbReference type="NCBI Taxonomy" id="2036687"/>
    <lineage>
        <taxon>Bacteria</taxon>
        <taxon>Pseudomonadati</taxon>
        <taxon>Pseudomonadota</taxon>
        <taxon>Gammaproteobacteria</taxon>
        <taxon>Alteromonadales</taxon>
        <taxon>Colwelliaceae</taxon>
        <taxon>Thalassotalea</taxon>
    </lineage>
</organism>
<gene>
    <name evidence="6" type="ORF">GCM10011501_00100</name>
</gene>
<dbReference type="Gene3D" id="2.40.50.100">
    <property type="match status" value="1"/>
</dbReference>
<accession>A0ABQ3IB81</accession>
<dbReference type="EMBL" id="BNAH01000001">
    <property type="protein sequence ID" value="GHE76768.1"/>
    <property type="molecule type" value="Genomic_DNA"/>
</dbReference>
<evidence type="ECO:0000313" key="7">
    <source>
        <dbReference type="Proteomes" id="UP000626370"/>
    </source>
</evidence>
<comment type="caution">
    <text evidence="6">The sequence shown here is derived from an EMBL/GenBank/DDBJ whole genome shotgun (WGS) entry which is preliminary data.</text>
</comment>
<dbReference type="RefSeq" id="WP_189376054.1">
    <property type="nucleotide sequence ID" value="NZ_BNAH01000001.1"/>
</dbReference>
<proteinExistence type="predicted"/>
<dbReference type="Gene3D" id="1.10.287.470">
    <property type="entry name" value="Helix hairpin bin"/>
    <property type="match status" value="1"/>
</dbReference>
<name>A0ABQ3IB81_9GAMM</name>
<feature type="coiled-coil region" evidence="3">
    <location>
        <begin position="104"/>
        <end position="152"/>
    </location>
</feature>
<evidence type="ECO:0000256" key="4">
    <source>
        <dbReference type="SAM" id="Phobius"/>
    </source>
</evidence>